<organism evidence="1 2">
    <name type="scientific">Caldimicrobium thiodismutans</name>
    <dbReference type="NCBI Taxonomy" id="1653476"/>
    <lineage>
        <taxon>Bacteria</taxon>
        <taxon>Pseudomonadati</taxon>
        <taxon>Thermodesulfobacteriota</taxon>
        <taxon>Thermodesulfobacteria</taxon>
        <taxon>Thermodesulfobacteriales</taxon>
        <taxon>Thermodesulfobacteriaceae</taxon>
        <taxon>Caldimicrobium</taxon>
    </lineage>
</organism>
<name>A0A2N7PL23_9BACT</name>
<gene>
    <name evidence="1" type="ORF">C0197_01095</name>
</gene>
<sequence>MGKYALFAFRGDPMCFIHVLLNALDMHNKGLEVKIVLEGEATKLIPLLYDETSALYYLYQNTLEKGLIEGVCKACSQKMGTYELALEKELKMLDDMANHAGMGRFLKEGYSIITF</sequence>
<proteinExistence type="predicted"/>
<dbReference type="SUPFAM" id="SSF75169">
    <property type="entry name" value="DsrEFH-like"/>
    <property type="match status" value="1"/>
</dbReference>
<evidence type="ECO:0000313" key="1">
    <source>
        <dbReference type="EMBL" id="PMP64237.1"/>
    </source>
</evidence>
<dbReference type="Proteomes" id="UP000235731">
    <property type="component" value="Unassembled WGS sequence"/>
</dbReference>
<comment type="caution">
    <text evidence="1">The sequence shown here is derived from an EMBL/GenBank/DDBJ whole genome shotgun (WGS) entry which is preliminary data.</text>
</comment>
<protein>
    <submittedName>
        <fullName evidence="1">Cytoplasmic protein</fullName>
    </submittedName>
</protein>
<accession>A0A2N7PL23</accession>
<reference evidence="1 2" key="1">
    <citation type="submission" date="2018-01" db="EMBL/GenBank/DDBJ databases">
        <title>Metagenomic assembled genomes from two thermal pools in the Uzon Caldera, Kamchatka, Russia.</title>
        <authorList>
            <person name="Wilkins L."/>
            <person name="Ettinger C."/>
        </authorList>
    </citation>
    <scope>NUCLEOTIDE SEQUENCE [LARGE SCALE GENOMIC DNA]</scope>
    <source>
        <strain evidence="1">ZAV-15</strain>
    </source>
</reference>
<dbReference type="EMBL" id="PNIE01000016">
    <property type="protein sequence ID" value="PMP64237.1"/>
    <property type="molecule type" value="Genomic_DNA"/>
</dbReference>
<dbReference type="AlphaFoldDB" id="A0A2N7PL23"/>
<dbReference type="InterPro" id="IPR027396">
    <property type="entry name" value="DsrEFH-like"/>
</dbReference>
<evidence type="ECO:0000313" key="2">
    <source>
        <dbReference type="Proteomes" id="UP000235731"/>
    </source>
</evidence>